<evidence type="ECO:0000313" key="2">
    <source>
        <dbReference type="Proteomes" id="UP001055091"/>
    </source>
</evidence>
<dbReference type="AlphaFoldDB" id="A0AA37NFH8"/>
<comment type="caution">
    <text evidence="1">The sequence shown here is derived from an EMBL/GenBank/DDBJ whole genome shotgun (WGS) entry which is preliminary data.</text>
</comment>
<name>A0AA37NFH8_9FIRM</name>
<sequence>MYFRTPGEAKVNIAVLAYEDGILWECRNILYALMRRTAYNLGITLTKRPVVVVNGMTFIKGGLDVVVVADVYCEEKYGGLIESVRGGLNPTKFIFWDEENSKETSGTSVILAASKEELERRLKKEIDRLLENQVVL</sequence>
<gene>
    <name evidence="1" type="ORF">CE91St55_60250</name>
</gene>
<dbReference type="RefSeq" id="WP_148511124.1">
    <property type="nucleotide sequence ID" value="NZ_BQNJ01000002.1"/>
</dbReference>
<protein>
    <submittedName>
        <fullName evidence="1">Uncharacterized protein</fullName>
    </submittedName>
</protein>
<organism evidence="1 2">
    <name type="scientific">Hungatella hathewayi</name>
    <dbReference type="NCBI Taxonomy" id="154046"/>
    <lineage>
        <taxon>Bacteria</taxon>
        <taxon>Bacillati</taxon>
        <taxon>Bacillota</taxon>
        <taxon>Clostridia</taxon>
        <taxon>Lachnospirales</taxon>
        <taxon>Lachnospiraceae</taxon>
        <taxon>Hungatella</taxon>
    </lineage>
</organism>
<dbReference type="Proteomes" id="UP001055091">
    <property type="component" value="Unassembled WGS sequence"/>
</dbReference>
<dbReference type="EMBL" id="BQNJ01000002">
    <property type="protein sequence ID" value="GKH04044.1"/>
    <property type="molecule type" value="Genomic_DNA"/>
</dbReference>
<accession>A0AA37NFH8</accession>
<reference evidence="1" key="1">
    <citation type="submission" date="2022-01" db="EMBL/GenBank/DDBJ databases">
        <title>Novel bile acid biosynthetic pathways are enriched in the microbiome of centenarians.</title>
        <authorList>
            <person name="Sato Y."/>
            <person name="Atarashi K."/>
            <person name="Plichta R.D."/>
            <person name="Arai Y."/>
            <person name="Sasajima S."/>
            <person name="Kearney M.S."/>
            <person name="Suda W."/>
            <person name="Takeshita K."/>
            <person name="Sasaki T."/>
            <person name="Okamoto S."/>
            <person name="Skelly N.A."/>
            <person name="Okamura Y."/>
            <person name="Vlamakis H."/>
            <person name="Li Y."/>
            <person name="Tanoue T."/>
            <person name="Takei H."/>
            <person name="Nittono H."/>
            <person name="Narushima S."/>
            <person name="Irie J."/>
            <person name="Itoh H."/>
            <person name="Moriya K."/>
            <person name="Sugiura Y."/>
            <person name="Suematsu M."/>
            <person name="Moritoki N."/>
            <person name="Shibata S."/>
            <person name="Littman R.D."/>
            <person name="Fischbach A.M."/>
            <person name="Uwamino Y."/>
            <person name="Inoue T."/>
            <person name="Honda A."/>
            <person name="Hattori M."/>
            <person name="Murai T."/>
            <person name="Xavier J.R."/>
            <person name="Hirose N."/>
            <person name="Honda K."/>
        </authorList>
    </citation>
    <scope>NUCLEOTIDE SEQUENCE</scope>
    <source>
        <strain evidence="1">CE91-St55</strain>
    </source>
</reference>
<proteinExistence type="predicted"/>
<evidence type="ECO:0000313" key="1">
    <source>
        <dbReference type="EMBL" id="GKH04044.1"/>
    </source>
</evidence>